<proteinExistence type="predicted"/>
<evidence type="ECO:0000313" key="3">
    <source>
        <dbReference type="Proteomes" id="UP000799118"/>
    </source>
</evidence>
<feature type="compositionally biased region" description="Low complexity" evidence="1">
    <location>
        <begin position="46"/>
        <end position="63"/>
    </location>
</feature>
<dbReference type="EMBL" id="ML769466">
    <property type="protein sequence ID" value="KAE9399708.1"/>
    <property type="molecule type" value="Genomic_DNA"/>
</dbReference>
<dbReference type="OrthoDB" id="5595695at2759"/>
<keyword evidence="3" id="KW-1185">Reference proteome</keyword>
<name>A0A6A4HQS2_9AGAR</name>
<feature type="compositionally biased region" description="Basic and acidic residues" evidence="1">
    <location>
        <begin position="134"/>
        <end position="143"/>
    </location>
</feature>
<protein>
    <submittedName>
        <fullName evidence="2">Uncharacterized protein</fullName>
    </submittedName>
</protein>
<feature type="region of interest" description="Disordered" evidence="1">
    <location>
        <begin position="37"/>
        <end position="77"/>
    </location>
</feature>
<gene>
    <name evidence="2" type="ORF">BT96DRAFT_683993</name>
</gene>
<feature type="compositionally biased region" description="Low complexity" evidence="1">
    <location>
        <begin position="122"/>
        <end position="133"/>
    </location>
</feature>
<dbReference type="AlphaFoldDB" id="A0A6A4HQS2"/>
<reference evidence="2" key="1">
    <citation type="journal article" date="2019" name="Environ. Microbiol.">
        <title>Fungal ecological strategies reflected in gene transcription - a case study of two litter decomposers.</title>
        <authorList>
            <person name="Barbi F."/>
            <person name="Kohler A."/>
            <person name="Barry K."/>
            <person name="Baskaran P."/>
            <person name="Daum C."/>
            <person name="Fauchery L."/>
            <person name="Ihrmark K."/>
            <person name="Kuo A."/>
            <person name="LaButti K."/>
            <person name="Lipzen A."/>
            <person name="Morin E."/>
            <person name="Grigoriev I.V."/>
            <person name="Henrissat B."/>
            <person name="Lindahl B."/>
            <person name="Martin F."/>
        </authorList>
    </citation>
    <scope>NUCLEOTIDE SEQUENCE</scope>
    <source>
        <strain evidence="2">JB14</strain>
    </source>
</reference>
<evidence type="ECO:0000313" key="2">
    <source>
        <dbReference type="EMBL" id="KAE9399708.1"/>
    </source>
</evidence>
<accession>A0A6A4HQS2</accession>
<organism evidence="2 3">
    <name type="scientific">Gymnopus androsaceus JB14</name>
    <dbReference type="NCBI Taxonomy" id="1447944"/>
    <lineage>
        <taxon>Eukaryota</taxon>
        <taxon>Fungi</taxon>
        <taxon>Dikarya</taxon>
        <taxon>Basidiomycota</taxon>
        <taxon>Agaricomycotina</taxon>
        <taxon>Agaricomycetes</taxon>
        <taxon>Agaricomycetidae</taxon>
        <taxon>Agaricales</taxon>
        <taxon>Marasmiineae</taxon>
        <taxon>Omphalotaceae</taxon>
        <taxon>Gymnopus</taxon>
    </lineage>
</organism>
<dbReference type="Proteomes" id="UP000799118">
    <property type="component" value="Unassembled WGS sequence"/>
</dbReference>
<feature type="region of interest" description="Disordered" evidence="1">
    <location>
        <begin position="112"/>
        <end position="153"/>
    </location>
</feature>
<feature type="region of interest" description="Disordered" evidence="1">
    <location>
        <begin position="195"/>
        <end position="235"/>
    </location>
</feature>
<feature type="region of interest" description="Disordered" evidence="1">
    <location>
        <begin position="250"/>
        <end position="278"/>
    </location>
</feature>
<evidence type="ECO:0000256" key="1">
    <source>
        <dbReference type="SAM" id="MobiDB-lite"/>
    </source>
</evidence>
<sequence length="299" mass="31923">MLTGYPQKGAVHTPGALNGLWTGRMVIPSEFHLRALLLPPQPDPNDPAALGPEGAPNPNFNDPNAPPAREAGHRPPNFNEDTLGLVAVPLYVRFTEYVVFSGGKTVPCANDTMVAHGDGDEGNASSSGSGSRSSSRDGGHEEEASYDQGIRDAWFPPNTTLALEGDRVVVSVPPGADNMRVRTEREEFVYIKAGKKGGCDDESESKDDARAGRSIGSEAKARSQRQPGTFHDRDTCPGCLAREQALLATRSSGAAERGSEFKDQFIGPGLDPNSWPRQATSIRPLPIKLSLLATGSEMY</sequence>